<dbReference type="Pfam" id="PF21939">
    <property type="entry name" value="Gp10_C"/>
    <property type="match status" value="1"/>
</dbReference>
<keyword evidence="4" id="KW-1185">Reference proteome</keyword>
<gene>
    <name evidence="3" type="ORF">M9Y10_013515</name>
</gene>
<organism evidence="3 4">
    <name type="scientific">Tritrichomonas musculus</name>
    <dbReference type="NCBI Taxonomy" id="1915356"/>
    <lineage>
        <taxon>Eukaryota</taxon>
        <taxon>Metamonada</taxon>
        <taxon>Parabasalia</taxon>
        <taxon>Tritrichomonadida</taxon>
        <taxon>Tritrichomonadidae</taxon>
        <taxon>Tritrichomonas</taxon>
    </lineage>
</organism>
<dbReference type="Proteomes" id="UP001470230">
    <property type="component" value="Unassembled WGS sequence"/>
</dbReference>
<sequence length="188" mass="20572">MSNAQFWKDRVSQYPNRRKITNLSTGEITTVKIDRDEGTIDEEGTVFNAENMNKIVDLIYPIGAIYMSVNSISPQTLFGGSWEQIQDKFLLASGSTYSAGSTGGASSHTHTTQNHTLTIEEIPSHSHNFNSAADESSTSLWSYTATYRTASKGQTDTTGGGQPHNHGDTGQASNLPPYLSVYVWKRTS</sequence>
<comment type="caution">
    <text evidence="3">The sequence shown here is derived from an EMBL/GenBank/DDBJ whole genome shotgun (WGS) entry which is preliminary data.</text>
</comment>
<evidence type="ECO:0000259" key="2">
    <source>
        <dbReference type="Pfam" id="PF21939"/>
    </source>
</evidence>
<evidence type="ECO:0000313" key="3">
    <source>
        <dbReference type="EMBL" id="KAK8835310.1"/>
    </source>
</evidence>
<dbReference type="PANTHER" id="PTHR19051">
    <property type="entry name" value="KERATIN-ASSOCIATED PROTEIN"/>
    <property type="match status" value="1"/>
</dbReference>
<reference evidence="3 4" key="1">
    <citation type="submission" date="2024-04" db="EMBL/GenBank/DDBJ databases">
        <title>Tritrichomonas musculus Genome.</title>
        <authorList>
            <person name="Alves-Ferreira E."/>
            <person name="Grigg M."/>
            <person name="Lorenzi H."/>
            <person name="Galac M."/>
        </authorList>
    </citation>
    <scope>NUCLEOTIDE SEQUENCE [LARGE SCALE GENOMIC DNA]</scope>
    <source>
        <strain evidence="3 4">EAF2021</strain>
    </source>
</reference>
<dbReference type="InterPro" id="IPR053827">
    <property type="entry name" value="Gp10_C"/>
</dbReference>
<feature type="domain" description="Baseplate structural protein Gp10 C-terminal" evidence="2">
    <location>
        <begin position="55"/>
        <end position="187"/>
    </location>
</feature>
<feature type="region of interest" description="Disordered" evidence="1">
    <location>
        <begin position="151"/>
        <end position="174"/>
    </location>
</feature>
<dbReference type="PANTHER" id="PTHR19051:SF32">
    <property type="entry name" value="KERATIN-ASSOCIATED PROTEIN 13-3"/>
    <property type="match status" value="1"/>
</dbReference>
<evidence type="ECO:0000313" key="4">
    <source>
        <dbReference type="Proteomes" id="UP001470230"/>
    </source>
</evidence>
<proteinExistence type="predicted"/>
<protein>
    <recommendedName>
        <fullName evidence="2">Baseplate structural protein Gp10 C-terminal domain-containing protein</fullName>
    </recommendedName>
</protein>
<evidence type="ECO:0000256" key="1">
    <source>
        <dbReference type="SAM" id="MobiDB-lite"/>
    </source>
</evidence>
<accession>A0ABR2GQ12</accession>
<name>A0ABR2GQ12_9EUKA</name>
<dbReference type="EMBL" id="JAPFFF010000184">
    <property type="protein sequence ID" value="KAK8835310.1"/>
    <property type="molecule type" value="Genomic_DNA"/>
</dbReference>